<gene>
    <name evidence="3" type="ORF">NA56DRAFT_707462</name>
</gene>
<evidence type="ECO:0000256" key="1">
    <source>
        <dbReference type="SAM" id="MobiDB-lite"/>
    </source>
</evidence>
<dbReference type="EMBL" id="KZ613498">
    <property type="protein sequence ID" value="PMD17724.1"/>
    <property type="molecule type" value="Genomic_DNA"/>
</dbReference>
<evidence type="ECO:0000313" key="4">
    <source>
        <dbReference type="Proteomes" id="UP000235672"/>
    </source>
</evidence>
<organism evidence="3 4">
    <name type="scientific">Hyaloscypha hepaticicola</name>
    <dbReference type="NCBI Taxonomy" id="2082293"/>
    <lineage>
        <taxon>Eukaryota</taxon>
        <taxon>Fungi</taxon>
        <taxon>Dikarya</taxon>
        <taxon>Ascomycota</taxon>
        <taxon>Pezizomycotina</taxon>
        <taxon>Leotiomycetes</taxon>
        <taxon>Helotiales</taxon>
        <taxon>Hyaloscyphaceae</taxon>
        <taxon>Hyaloscypha</taxon>
    </lineage>
</organism>
<protein>
    <recommendedName>
        <fullName evidence="5">Extracellular membrane protein CFEM domain-containing protein</fullName>
    </recommendedName>
</protein>
<dbReference type="AlphaFoldDB" id="A0A2J6PUM0"/>
<feature type="region of interest" description="Disordered" evidence="1">
    <location>
        <begin position="120"/>
        <end position="164"/>
    </location>
</feature>
<keyword evidence="4" id="KW-1185">Reference proteome</keyword>
<feature type="signal peptide" evidence="2">
    <location>
        <begin position="1"/>
        <end position="17"/>
    </location>
</feature>
<accession>A0A2J6PUM0</accession>
<keyword evidence="2" id="KW-0732">Signal</keyword>
<proteinExistence type="predicted"/>
<evidence type="ECO:0000256" key="2">
    <source>
        <dbReference type="SAM" id="SignalP"/>
    </source>
</evidence>
<dbReference type="Proteomes" id="UP000235672">
    <property type="component" value="Unassembled WGS sequence"/>
</dbReference>
<reference evidence="3 4" key="1">
    <citation type="submission" date="2016-05" db="EMBL/GenBank/DDBJ databases">
        <title>A degradative enzymes factory behind the ericoid mycorrhizal symbiosis.</title>
        <authorList>
            <consortium name="DOE Joint Genome Institute"/>
            <person name="Martino E."/>
            <person name="Morin E."/>
            <person name="Grelet G."/>
            <person name="Kuo A."/>
            <person name="Kohler A."/>
            <person name="Daghino S."/>
            <person name="Barry K."/>
            <person name="Choi C."/>
            <person name="Cichocki N."/>
            <person name="Clum A."/>
            <person name="Copeland A."/>
            <person name="Hainaut M."/>
            <person name="Haridas S."/>
            <person name="Labutti K."/>
            <person name="Lindquist E."/>
            <person name="Lipzen A."/>
            <person name="Khouja H.-R."/>
            <person name="Murat C."/>
            <person name="Ohm R."/>
            <person name="Olson A."/>
            <person name="Spatafora J."/>
            <person name="Veneault-Fourrey C."/>
            <person name="Henrissat B."/>
            <person name="Grigoriev I."/>
            <person name="Martin F."/>
            <person name="Perotto S."/>
        </authorList>
    </citation>
    <scope>NUCLEOTIDE SEQUENCE [LARGE SCALE GENOMIC DNA]</scope>
    <source>
        <strain evidence="3 4">UAMH 7357</strain>
    </source>
</reference>
<evidence type="ECO:0008006" key="5">
    <source>
        <dbReference type="Google" id="ProtNLM"/>
    </source>
</evidence>
<feature type="compositionally biased region" description="Polar residues" evidence="1">
    <location>
        <begin position="120"/>
        <end position="135"/>
    </location>
</feature>
<dbReference type="OrthoDB" id="10471127at2759"/>
<feature type="chain" id="PRO_5014357337" description="Extracellular membrane protein CFEM domain-containing protein" evidence="2">
    <location>
        <begin position="18"/>
        <end position="197"/>
    </location>
</feature>
<feature type="compositionally biased region" description="Low complexity" evidence="1">
    <location>
        <begin position="136"/>
        <end position="152"/>
    </location>
</feature>
<name>A0A2J6PUM0_9HELO</name>
<sequence>MLLVSSVLLGLLGQTIAQSTFDPYTAATTDIGAPTGICNDENGLLSCIPQATVCPGTIPASVSSCGCTNVQTVINCYSTFCPAQLTEAEVMVLSSYSDVLCHGIGTITLPSDVITTSGGAALTSPSSTNAETTSSTGKVAGTTSAKGTAATGAGTGTASGGATSSTSKAAAVGGMGNTVPVMGGFLGALVGALGLFL</sequence>
<evidence type="ECO:0000313" key="3">
    <source>
        <dbReference type="EMBL" id="PMD17724.1"/>
    </source>
</evidence>